<protein>
    <recommendedName>
        <fullName evidence="1">Phosphoribulokinase/uridine kinase domain-containing protein</fullName>
    </recommendedName>
</protein>
<name>A0A813VE13_9BILA</name>
<dbReference type="Pfam" id="PF00485">
    <property type="entry name" value="PRK"/>
    <property type="match status" value="1"/>
</dbReference>
<keyword evidence="3" id="KW-1185">Reference proteome</keyword>
<dbReference type="EMBL" id="CAJNOC010001105">
    <property type="protein sequence ID" value="CAF0835313.1"/>
    <property type="molecule type" value="Genomic_DNA"/>
</dbReference>
<dbReference type="Proteomes" id="UP000663879">
    <property type="component" value="Unassembled WGS sequence"/>
</dbReference>
<reference evidence="2" key="1">
    <citation type="submission" date="2021-02" db="EMBL/GenBank/DDBJ databases">
        <authorList>
            <person name="Nowell W R."/>
        </authorList>
    </citation>
    <scope>NUCLEOTIDE SEQUENCE</scope>
    <source>
        <strain evidence="2">Ploen Becks lab</strain>
    </source>
</reference>
<dbReference type="PRINTS" id="PR00988">
    <property type="entry name" value="URIDINKINASE"/>
</dbReference>
<organism evidence="2 3">
    <name type="scientific">Brachionus calyciflorus</name>
    <dbReference type="NCBI Taxonomy" id="104777"/>
    <lineage>
        <taxon>Eukaryota</taxon>
        <taxon>Metazoa</taxon>
        <taxon>Spiralia</taxon>
        <taxon>Gnathifera</taxon>
        <taxon>Rotifera</taxon>
        <taxon>Eurotatoria</taxon>
        <taxon>Monogononta</taxon>
        <taxon>Pseudotrocha</taxon>
        <taxon>Ploima</taxon>
        <taxon>Brachionidae</taxon>
        <taxon>Brachionus</taxon>
    </lineage>
</organism>
<feature type="domain" description="Phosphoribulokinase/uridine kinase" evidence="1">
    <location>
        <begin position="3"/>
        <end position="187"/>
    </location>
</feature>
<dbReference type="SUPFAM" id="SSF52540">
    <property type="entry name" value="P-loop containing nucleoside triphosphate hydrolases"/>
    <property type="match status" value="1"/>
</dbReference>
<dbReference type="GO" id="GO:0016301">
    <property type="term" value="F:kinase activity"/>
    <property type="evidence" value="ECO:0007669"/>
    <property type="project" value="InterPro"/>
</dbReference>
<proteinExistence type="predicted"/>
<dbReference type="OrthoDB" id="10041966at2759"/>
<accession>A0A813VE13</accession>
<dbReference type="Gene3D" id="3.40.50.300">
    <property type="entry name" value="P-loop containing nucleotide triphosphate hydrolases"/>
    <property type="match status" value="1"/>
</dbReference>
<evidence type="ECO:0000313" key="3">
    <source>
        <dbReference type="Proteomes" id="UP000663879"/>
    </source>
</evidence>
<dbReference type="GO" id="GO:0005524">
    <property type="term" value="F:ATP binding"/>
    <property type="evidence" value="ECO:0007669"/>
    <property type="project" value="InterPro"/>
</dbReference>
<dbReference type="PANTHER" id="PTHR10285">
    <property type="entry name" value="URIDINE KINASE"/>
    <property type="match status" value="1"/>
</dbReference>
<dbReference type="AlphaFoldDB" id="A0A813VE13"/>
<evidence type="ECO:0000313" key="2">
    <source>
        <dbReference type="EMBL" id="CAF0835313.1"/>
    </source>
</evidence>
<evidence type="ECO:0000259" key="1">
    <source>
        <dbReference type="Pfam" id="PF00485"/>
    </source>
</evidence>
<dbReference type="InterPro" id="IPR027417">
    <property type="entry name" value="P-loop_NTPase"/>
</dbReference>
<comment type="caution">
    <text evidence="2">The sequence shown here is derived from an EMBL/GenBank/DDBJ whole genome shotgun (WGS) entry which is preliminary data.</text>
</comment>
<sequence length="213" mass="24659">MFIIGISGLSCSGKTTFSEKLCEALGKENCLLMSLDDYYKELTEEQYKILHNDEASINFDCPEAIDYEQLINHITSIRNNIEISIPKFDLGSCVVTRFENVKPNQYKFIVLEGVFIFNNEVLKKLFNLTIWIETCDYACALRRFIKYTKDIQGYNPEYTYNQCIKHVIPGQEKYIKPYRSGCDVLINGEKEDSSIVDMVVYLVKQKSNYNLAN</sequence>
<gene>
    <name evidence="2" type="ORF">OXX778_LOCUS8174</name>
</gene>
<dbReference type="InterPro" id="IPR006083">
    <property type="entry name" value="PRK/URK"/>
</dbReference>